<accession>A0A2A7NYA7</accession>
<comment type="similarity">
    <text evidence="1">Belongs to the peptidase M14 family.</text>
</comment>
<dbReference type="InterPro" id="IPR000834">
    <property type="entry name" value="Peptidase_M14"/>
</dbReference>
<evidence type="ECO:0000313" key="4">
    <source>
        <dbReference type="Proteomes" id="UP000220340"/>
    </source>
</evidence>
<keyword evidence="4" id="KW-1185">Reference proteome</keyword>
<dbReference type="Gene3D" id="3.40.630.10">
    <property type="entry name" value="Zn peptidases"/>
    <property type="match status" value="1"/>
</dbReference>
<evidence type="ECO:0000256" key="1">
    <source>
        <dbReference type="PROSITE-ProRule" id="PRU01379"/>
    </source>
</evidence>
<dbReference type="EMBL" id="PDCR01000007">
    <property type="protein sequence ID" value="PEG55200.1"/>
    <property type="molecule type" value="Genomic_DNA"/>
</dbReference>
<dbReference type="OrthoDB" id="5240362at2"/>
<gene>
    <name evidence="3" type="ORF">CRI78_06365</name>
</gene>
<evidence type="ECO:0000259" key="2">
    <source>
        <dbReference type="PROSITE" id="PS52035"/>
    </source>
</evidence>
<reference evidence="3 4" key="1">
    <citation type="submission" date="2017-10" db="EMBL/GenBank/DDBJ databases">
        <title>The new phylogeny of genus Mycobacterium.</title>
        <authorList>
            <person name="Tortoli E."/>
            <person name="Trovato A."/>
            <person name="Cirillo D.M."/>
        </authorList>
    </citation>
    <scope>NUCLEOTIDE SEQUENCE [LARGE SCALE GENOMIC DNA]</scope>
    <source>
        <strain evidence="3 4">IP141170001</strain>
    </source>
</reference>
<dbReference type="GO" id="GO:0008270">
    <property type="term" value="F:zinc ion binding"/>
    <property type="evidence" value="ECO:0007669"/>
    <property type="project" value="InterPro"/>
</dbReference>
<evidence type="ECO:0000313" key="3">
    <source>
        <dbReference type="EMBL" id="PEG55200.1"/>
    </source>
</evidence>
<dbReference type="GO" id="GO:0006508">
    <property type="term" value="P:proteolysis"/>
    <property type="evidence" value="ECO:0007669"/>
    <property type="project" value="InterPro"/>
</dbReference>
<proteinExistence type="inferred from homology"/>
<dbReference type="SMART" id="SM00631">
    <property type="entry name" value="Zn_pept"/>
    <property type="match status" value="1"/>
</dbReference>
<dbReference type="Pfam" id="PF00246">
    <property type="entry name" value="Peptidase_M14"/>
    <property type="match status" value="1"/>
</dbReference>
<name>A0A2A7NYA7_9MYCO</name>
<feature type="domain" description="Peptidase M14" evidence="2">
    <location>
        <begin position="43"/>
        <end position="289"/>
    </location>
</feature>
<sequence>MVPAGQQRLRGFGVHEYIPGRHLSVLKIAVSTLTAGTLIVGCGSTAGSAIQATTSQAAAPYAAETAAPSRTIVVGRSDWEQVGTSVQGRPIRARTVGHGPRAVLFIGGIHGDETEGEFTTDQLPAAFEAAGLADRVALTILEDANPDGRAAGTRGNANGIDVNRNFPATNFDGTDPANGKTPLSQPESRAVAETIDRIEPSVVIAFHAWAGDQFINFDGPARSLAEQFSSTSGFQVKASSEFAPTPGSLGSYAGRDRGIPVLSIEVLKGADPQVTWDRLRFALLQVIVG</sequence>
<comment type="caution">
    <text evidence="3">The sequence shown here is derived from an EMBL/GenBank/DDBJ whole genome shotgun (WGS) entry which is preliminary data.</text>
</comment>
<dbReference type="AlphaFoldDB" id="A0A2A7NYA7"/>
<protein>
    <recommendedName>
        <fullName evidence="2">Peptidase M14 domain-containing protein</fullName>
    </recommendedName>
</protein>
<feature type="active site" description="Proton donor/acceptor" evidence="1">
    <location>
        <position position="265"/>
    </location>
</feature>
<dbReference type="GO" id="GO:0004181">
    <property type="term" value="F:metallocarboxypeptidase activity"/>
    <property type="evidence" value="ECO:0007669"/>
    <property type="project" value="InterPro"/>
</dbReference>
<dbReference type="PRINTS" id="PR00765">
    <property type="entry name" value="CRBOXYPTASEA"/>
</dbReference>
<dbReference type="PROSITE" id="PS52035">
    <property type="entry name" value="PEPTIDASE_M14"/>
    <property type="match status" value="1"/>
</dbReference>
<dbReference type="SUPFAM" id="SSF53187">
    <property type="entry name" value="Zn-dependent exopeptidases"/>
    <property type="match status" value="1"/>
</dbReference>
<organism evidence="3 4">
    <name type="scientific">Mycolicibacterium diernhoferi</name>
    <dbReference type="NCBI Taxonomy" id="1801"/>
    <lineage>
        <taxon>Bacteria</taxon>
        <taxon>Bacillati</taxon>
        <taxon>Actinomycetota</taxon>
        <taxon>Actinomycetes</taxon>
        <taxon>Mycobacteriales</taxon>
        <taxon>Mycobacteriaceae</taxon>
        <taxon>Mycolicibacterium</taxon>
    </lineage>
</organism>
<dbReference type="Proteomes" id="UP000220340">
    <property type="component" value="Unassembled WGS sequence"/>
</dbReference>